<dbReference type="EMBL" id="CP064654">
    <property type="protein sequence ID" value="QPC98272.1"/>
    <property type="molecule type" value="Genomic_DNA"/>
</dbReference>
<evidence type="ECO:0000313" key="4">
    <source>
        <dbReference type="Proteomes" id="UP000594459"/>
    </source>
</evidence>
<dbReference type="Gene3D" id="3.40.50.2300">
    <property type="match status" value="1"/>
</dbReference>
<keyword evidence="1" id="KW-0597">Phosphoprotein</keyword>
<dbReference type="SUPFAM" id="SSF52172">
    <property type="entry name" value="CheY-like"/>
    <property type="match status" value="1"/>
</dbReference>
<evidence type="ECO:0000259" key="2">
    <source>
        <dbReference type="PROSITE" id="PS50110"/>
    </source>
</evidence>
<sequence>MQHNLPGKRVLIVEDNPLLAHDIKDLMEELGALPIGPALDLQAGFSLLNDNEPDAALLDVDLAGELVWPLAEALSARRVPFAFISADCTQEYLPDRYRRMVCLEKPATKEEIVGVISELASGDC</sequence>
<keyword evidence="4" id="KW-1185">Reference proteome</keyword>
<accession>A0A7S8F360</accession>
<dbReference type="GO" id="GO:0000160">
    <property type="term" value="P:phosphorelay signal transduction system"/>
    <property type="evidence" value="ECO:0007669"/>
    <property type="project" value="InterPro"/>
</dbReference>
<evidence type="ECO:0000256" key="1">
    <source>
        <dbReference type="PROSITE-ProRule" id="PRU00169"/>
    </source>
</evidence>
<gene>
    <name evidence="3" type="ORF">IRL76_10425</name>
</gene>
<dbReference type="InterPro" id="IPR011006">
    <property type="entry name" value="CheY-like_superfamily"/>
</dbReference>
<dbReference type="Proteomes" id="UP000594459">
    <property type="component" value="Chromosome"/>
</dbReference>
<dbReference type="InterPro" id="IPR001789">
    <property type="entry name" value="Sig_transdc_resp-reg_receiver"/>
</dbReference>
<name>A0A7S8F360_9SPHN</name>
<feature type="domain" description="Response regulatory" evidence="2">
    <location>
        <begin position="9"/>
        <end position="120"/>
    </location>
</feature>
<dbReference type="SMART" id="SM00448">
    <property type="entry name" value="REC"/>
    <property type="match status" value="1"/>
</dbReference>
<evidence type="ECO:0000313" key="3">
    <source>
        <dbReference type="EMBL" id="QPC98272.1"/>
    </source>
</evidence>
<dbReference type="KEGG" id="qso:IRL76_10425"/>
<organism evidence="3 4">
    <name type="scientific">Qipengyuania soli</name>
    <dbReference type="NCBI Taxonomy" id="2782568"/>
    <lineage>
        <taxon>Bacteria</taxon>
        <taxon>Pseudomonadati</taxon>
        <taxon>Pseudomonadota</taxon>
        <taxon>Alphaproteobacteria</taxon>
        <taxon>Sphingomonadales</taxon>
        <taxon>Erythrobacteraceae</taxon>
        <taxon>Qipengyuania</taxon>
    </lineage>
</organism>
<dbReference type="RefSeq" id="WP_200981279.1">
    <property type="nucleotide sequence ID" value="NZ_CP064654.1"/>
</dbReference>
<proteinExistence type="predicted"/>
<feature type="modified residue" description="4-aspartylphosphate" evidence="1">
    <location>
        <position position="59"/>
    </location>
</feature>
<reference evidence="3 4" key="1">
    <citation type="submission" date="2020-11" db="EMBL/GenBank/DDBJ databases">
        <title>The genome sequence of Erythrobacter sp. 6D36.</title>
        <authorList>
            <person name="Liu Y."/>
        </authorList>
    </citation>
    <scope>NUCLEOTIDE SEQUENCE [LARGE SCALE GENOMIC DNA]</scope>
    <source>
        <strain evidence="3 4">6D36</strain>
    </source>
</reference>
<dbReference type="PROSITE" id="PS50110">
    <property type="entry name" value="RESPONSE_REGULATORY"/>
    <property type="match status" value="1"/>
</dbReference>
<protein>
    <submittedName>
        <fullName evidence="3">Response regulator</fullName>
    </submittedName>
</protein>
<dbReference type="AlphaFoldDB" id="A0A7S8F360"/>